<evidence type="ECO:0000256" key="1">
    <source>
        <dbReference type="ARBA" id="ARBA00004749"/>
    </source>
</evidence>
<dbReference type="GO" id="GO:0006744">
    <property type="term" value="P:ubiquinone biosynthetic process"/>
    <property type="evidence" value="ECO:0007669"/>
    <property type="project" value="UniProtKB-UniRule"/>
</dbReference>
<dbReference type="PANTHER" id="PTHR11237:SF4">
    <property type="entry name" value="5-DEMETHOXYUBIQUINONE HYDROXYLASE, MITOCHONDRIAL"/>
    <property type="match status" value="1"/>
</dbReference>
<reference evidence="9 10" key="1">
    <citation type="submission" date="2017-03" db="EMBL/GenBank/DDBJ databases">
        <title>Genome Survey of Euroglyphus maynei.</title>
        <authorList>
            <person name="Arlian L.G."/>
            <person name="Morgan M.S."/>
            <person name="Rider S.D."/>
        </authorList>
    </citation>
    <scope>NUCLEOTIDE SEQUENCE [LARGE SCALE GENOMIC DNA]</scope>
    <source>
        <strain evidence="9">Arlian Lab</strain>
        <tissue evidence="9">Whole body</tissue>
    </source>
</reference>
<dbReference type="HAMAP" id="MF_01658">
    <property type="entry name" value="COQ7"/>
    <property type="match status" value="1"/>
</dbReference>
<proteinExistence type="inferred from homology"/>
<comment type="subcellular location">
    <subcellularLocation>
        <location evidence="8">Mitochondrion inner membrane</location>
        <topology evidence="8">Peripheral membrane protein</topology>
        <orientation evidence="8">Matrix side</orientation>
    </subcellularLocation>
</comment>
<dbReference type="GO" id="GO:0016709">
    <property type="term" value="F:oxidoreductase activity, acting on paired donors, with incorporation or reduction of molecular oxygen, NAD(P)H as one donor, and incorporation of one atom of oxygen"/>
    <property type="evidence" value="ECO:0007669"/>
    <property type="project" value="UniProtKB-UniRule"/>
</dbReference>
<feature type="binding site" evidence="8">
    <location>
        <position position="143"/>
    </location>
    <ligand>
        <name>Fe cation</name>
        <dbReference type="ChEBI" id="CHEBI:24875"/>
        <label>2</label>
    </ligand>
</feature>
<gene>
    <name evidence="9" type="ORF">BLA29_003059</name>
</gene>
<dbReference type="SUPFAM" id="SSF47240">
    <property type="entry name" value="Ferritin-like"/>
    <property type="match status" value="1"/>
</dbReference>
<comment type="pathway">
    <text evidence="1 8">Cofactor biosynthesis; ubiquinone biosynthesis.</text>
</comment>
<keyword evidence="2 8" id="KW-0831">Ubiquinone biosynthesis</keyword>
<feature type="binding site" evidence="8">
    <location>
        <position position="107"/>
    </location>
    <ligand>
        <name>Fe cation</name>
        <dbReference type="ChEBI" id="CHEBI:24875"/>
        <label>2</label>
    </ligand>
</feature>
<organism evidence="9 10">
    <name type="scientific">Euroglyphus maynei</name>
    <name type="common">Mayne's house dust mite</name>
    <dbReference type="NCBI Taxonomy" id="6958"/>
    <lineage>
        <taxon>Eukaryota</taxon>
        <taxon>Metazoa</taxon>
        <taxon>Ecdysozoa</taxon>
        <taxon>Arthropoda</taxon>
        <taxon>Chelicerata</taxon>
        <taxon>Arachnida</taxon>
        <taxon>Acari</taxon>
        <taxon>Acariformes</taxon>
        <taxon>Sarcoptiformes</taxon>
        <taxon>Astigmata</taxon>
        <taxon>Psoroptidia</taxon>
        <taxon>Analgoidea</taxon>
        <taxon>Pyroglyphidae</taxon>
        <taxon>Pyroglyphinae</taxon>
        <taxon>Euroglyphus</taxon>
    </lineage>
</organism>
<evidence type="ECO:0000256" key="3">
    <source>
        <dbReference type="ARBA" id="ARBA00022723"/>
    </source>
</evidence>
<evidence type="ECO:0000256" key="6">
    <source>
        <dbReference type="ARBA" id="ARBA00023033"/>
    </source>
</evidence>
<feature type="binding site" evidence="8">
    <location>
        <position position="55"/>
    </location>
    <ligand>
        <name>Fe cation</name>
        <dbReference type="ChEBI" id="CHEBI:24875"/>
        <label>1</label>
    </ligand>
</feature>
<keyword evidence="6 8" id="KW-0503">Monooxygenase</keyword>
<dbReference type="Pfam" id="PF03232">
    <property type="entry name" value="COQ7"/>
    <property type="match status" value="1"/>
</dbReference>
<evidence type="ECO:0000256" key="5">
    <source>
        <dbReference type="ARBA" id="ARBA00023004"/>
    </source>
</evidence>
<dbReference type="InterPro" id="IPR009078">
    <property type="entry name" value="Ferritin-like_SF"/>
</dbReference>
<feature type="binding site" evidence="8">
    <location>
        <position position="55"/>
    </location>
    <ligand>
        <name>Fe cation</name>
        <dbReference type="ChEBI" id="CHEBI:24875"/>
        <label>2</label>
    </ligand>
</feature>
<dbReference type="EC" id="1.14.99.60" evidence="8"/>
<feature type="binding site" evidence="8">
    <location>
        <position position="143"/>
    </location>
    <ligand>
        <name>Fe cation</name>
        <dbReference type="ChEBI" id="CHEBI:24875"/>
        <label>1</label>
    </ligand>
</feature>
<keyword evidence="10" id="KW-1185">Reference proteome</keyword>
<keyword evidence="3 8" id="KW-0479">Metal-binding</keyword>
<accession>A0A1Y3B718</accession>
<evidence type="ECO:0000313" key="9">
    <source>
        <dbReference type="EMBL" id="OTF76631.1"/>
    </source>
</evidence>
<comment type="subunit">
    <text evidence="8">Component of a multi-subunit COQ enzyme complex.</text>
</comment>
<evidence type="ECO:0000313" key="10">
    <source>
        <dbReference type="Proteomes" id="UP000194236"/>
    </source>
</evidence>
<keyword evidence="5 8" id="KW-0408">Iron</keyword>
<keyword evidence="4 8" id="KW-0560">Oxidoreductase</keyword>
<feature type="binding site" evidence="8">
    <location>
        <position position="58"/>
    </location>
    <ligand>
        <name>Fe cation</name>
        <dbReference type="ChEBI" id="CHEBI:24875"/>
        <label>1</label>
    </ligand>
</feature>
<dbReference type="AlphaFoldDB" id="A0A1Y3B718"/>
<dbReference type="GO" id="GO:0046872">
    <property type="term" value="F:metal ion binding"/>
    <property type="evidence" value="ECO:0007669"/>
    <property type="project" value="UniProtKB-KW"/>
</dbReference>
<dbReference type="Proteomes" id="UP000194236">
    <property type="component" value="Unassembled WGS sequence"/>
</dbReference>
<feature type="binding site" evidence="8">
    <location>
        <position position="146"/>
    </location>
    <ligand>
        <name>Fe cation</name>
        <dbReference type="ChEBI" id="CHEBI:24875"/>
        <label>2</label>
    </ligand>
</feature>
<protein>
    <recommendedName>
        <fullName evidence="8">5-demethoxyubiquinone hydroxylase, mitochondrial</fullName>
        <shortName evidence="8">DMQ hydroxylase</shortName>
        <ecNumber evidence="8">1.14.99.60</ecNumber>
    </recommendedName>
    <alternativeName>
        <fullName evidence="8">Ubiquinone biosynthesis monooxygenase COQ7</fullName>
    </alternativeName>
</protein>
<keyword evidence="7 8" id="KW-0472">Membrane</keyword>
<evidence type="ECO:0000256" key="8">
    <source>
        <dbReference type="HAMAP-Rule" id="MF_03194"/>
    </source>
</evidence>
<name>A0A1Y3B718_EURMA</name>
<dbReference type="OrthoDB" id="275371at2759"/>
<dbReference type="GO" id="GO:0031314">
    <property type="term" value="C:extrinsic component of mitochondrial inner membrane"/>
    <property type="evidence" value="ECO:0007669"/>
    <property type="project" value="UniProtKB-UniRule"/>
</dbReference>
<evidence type="ECO:0000256" key="2">
    <source>
        <dbReference type="ARBA" id="ARBA00022688"/>
    </source>
</evidence>
<feature type="binding site" evidence="8">
    <location>
        <position position="24"/>
    </location>
    <ligand>
        <name>Fe cation</name>
        <dbReference type="ChEBI" id="CHEBI:24875"/>
        <label>1</label>
    </ligand>
</feature>
<comment type="caution">
    <text evidence="9">The sequence shown here is derived from an EMBL/GenBank/DDBJ whole genome shotgun (WGS) entry which is preliminary data.</text>
</comment>
<dbReference type="PANTHER" id="PTHR11237">
    <property type="entry name" value="COENZYME Q10 BIOSYNTHESIS PROTEIN 7"/>
    <property type="match status" value="1"/>
</dbReference>
<evidence type="ECO:0000256" key="4">
    <source>
        <dbReference type="ARBA" id="ARBA00023002"/>
    </source>
</evidence>
<keyword evidence="8" id="KW-0496">Mitochondrion</keyword>
<comment type="similarity">
    <text evidence="8">Belongs to the COQ7 family.</text>
</comment>
<dbReference type="EMBL" id="MUJZ01036521">
    <property type="protein sequence ID" value="OTF76631.1"/>
    <property type="molecule type" value="Genomic_DNA"/>
</dbReference>
<dbReference type="GO" id="GO:0008682">
    <property type="term" value="F:3-demethoxyubiquinol 3-hydroxylase activity"/>
    <property type="evidence" value="ECO:0007669"/>
    <property type="project" value="UniProtKB-EC"/>
</dbReference>
<sequence>MAKYLTRQRKQILDSVLRVDHSGELAADRLHYGLMYVLRNDQQLQPIIQHLWEQEKRHLEYFSKQLVLNRSRKSFLTPIWETLSFGLGITSGMLGQRAAMACTVAVERTITEHYDNQIRQLLKDDLRAHQELIENISQIRDEEQEHHDVGLANDAKKMPAYSLFDAVISNGCKVAIQIAKRI</sequence>
<keyword evidence="8" id="KW-0999">Mitochondrion inner membrane</keyword>
<comment type="catalytic activity">
    <reaction evidence="8">
        <text>a 5-methoxy-2-methyl-3-(all-trans-polyprenyl)benzene-1,4-diol + AH2 + O2 = a 3-demethylubiquinol + A + H2O</text>
        <dbReference type="Rhea" id="RHEA:50908"/>
        <dbReference type="Rhea" id="RHEA-COMP:10859"/>
        <dbReference type="Rhea" id="RHEA-COMP:10914"/>
        <dbReference type="ChEBI" id="CHEBI:13193"/>
        <dbReference type="ChEBI" id="CHEBI:15377"/>
        <dbReference type="ChEBI" id="CHEBI:15379"/>
        <dbReference type="ChEBI" id="CHEBI:17499"/>
        <dbReference type="ChEBI" id="CHEBI:84167"/>
        <dbReference type="ChEBI" id="CHEBI:84422"/>
        <dbReference type="EC" id="1.14.99.60"/>
    </reaction>
</comment>
<dbReference type="CDD" id="cd01042">
    <property type="entry name" value="DMQH"/>
    <property type="match status" value="1"/>
</dbReference>
<comment type="function">
    <text evidence="8">Catalyzes the hydroxylation of 2-polyprenyl-3-methyl-6-methoxy-1,4-benzoquinol (DMQH2) during ubiquinone biosynthesis. Has also a structural role in the COQ enzyme complex, stabilizing other COQ polypeptides. Involved in lifespan determination in a ubiquinone-independent manner.</text>
</comment>
<comment type="cofactor">
    <cofactor evidence="8">
        <name>Fe cation</name>
        <dbReference type="ChEBI" id="CHEBI:24875"/>
    </cofactor>
    <text evidence="8">Binds 2 iron ions per subunit.</text>
</comment>
<dbReference type="InterPro" id="IPR011566">
    <property type="entry name" value="Ubq_synth_Coq7"/>
</dbReference>
<evidence type="ECO:0000256" key="7">
    <source>
        <dbReference type="ARBA" id="ARBA00023136"/>
    </source>
</evidence>
<dbReference type="UniPathway" id="UPA00232"/>